<organism evidence="2 3">
    <name type="scientific">Ktedonospora formicarum</name>
    <dbReference type="NCBI Taxonomy" id="2778364"/>
    <lineage>
        <taxon>Bacteria</taxon>
        <taxon>Bacillati</taxon>
        <taxon>Chloroflexota</taxon>
        <taxon>Ktedonobacteria</taxon>
        <taxon>Ktedonobacterales</taxon>
        <taxon>Ktedonobacteraceae</taxon>
        <taxon>Ktedonospora</taxon>
    </lineage>
</organism>
<dbReference type="Proteomes" id="UP000612362">
    <property type="component" value="Unassembled WGS sequence"/>
</dbReference>
<evidence type="ECO:0008006" key="4">
    <source>
        <dbReference type="Google" id="ProtNLM"/>
    </source>
</evidence>
<name>A0A8J3HVB5_9CHLR</name>
<keyword evidence="3" id="KW-1185">Reference proteome</keyword>
<proteinExistence type="predicted"/>
<reference evidence="2" key="1">
    <citation type="submission" date="2020-10" db="EMBL/GenBank/DDBJ databases">
        <title>Taxonomic study of unclassified bacteria belonging to the class Ktedonobacteria.</title>
        <authorList>
            <person name="Yabe S."/>
            <person name="Wang C.M."/>
            <person name="Zheng Y."/>
            <person name="Sakai Y."/>
            <person name="Cavaletti L."/>
            <person name="Monciardini P."/>
            <person name="Donadio S."/>
        </authorList>
    </citation>
    <scope>NUCLEOTIDE SEQUENCE</scope>
    <source>
        <strain evidence="2">SOSP1-1</strain>
    </source>
</reference>
<comment type="caution">
    <text evidence="2">The sequence shown here is derived from an EMBL/GenBank/DDBJ whole genome shotgun (WGS) entry which is preliminary data.</text>
</comment>
<protein>
    <recommendedName>
        <fullName evidence="4">SprT-like domain-containing protein</fullName>
    </recommendedName>
</protein>
<dbReference type="EMBL" id="BNJF01000001">
    <property type="protein sequence ID" value="GHO44429.1"/>
    <property type="molecule type" value="Genomic_DNA"/>
</dbReference>
<dbReference type="RefSeq" id="WP_220193823.1">
    <property type="nucleotide sequence ID" value="NZ_BNJF01000001.1"/>
</dbReference>
<evidence type="ECO:0000313" key="3">
    <source>
        <dbReference type="Proteomes" id="UP000612362"/>
    </source>
</evidence>
<feature type="region of interest" description="Disordered" evidence="1">
    <location>
        <begin position="1"/>
        <end position="28"/>
    </location>
</feature>
<dbReference type="AlphaFoldDB" id="A0A8J3HVB5"/>
<gene>
    <name evidence="2" type="ORF">KSX_25920</name>
</gene>
<accession>A0A8J3HVB5</accession>
<evidence type="ECO:0000313" key="2">
    <source>
        <dbReference type="EMBL" id="GHO44429.1"/>
    </source>
</evidence>
<sequence>MGSTHNNRQDSKSVRPKSRRLPAPPEMNGSYLIHGDQETLTHWLLHYWPKFNLPMQELDHLAITQDRQEYIHWMGKRMQHMVIGCYCYITLDRGKSKEYWHIIFIEPNMLPKATEVTLAHELIHMADRVKGIPRKHHHHGYDSIAVDEAALTGNSMEELRALVAEASKNREQSLRKRNPIRYIYECPGCGMQYPRTRRYSAPVSCSQCDKKDYNPLYRLRISNAEPA</sequence>
<evidence type="ECO:0000256" key="1">
    <source>
        <dbReference type="SAM" id="MobiDB-lite"/>
    </source>
</evidence>